<feature type="transmembrane region" description="Helical" evidence="5">
    <location>
        <begin position="245"/>
        <end position="268"/>
    </location>
</feature>
<dbReference type="PANTHER" id="PTHR11814">
    <property type="entry name" value="SULFATE TRANSPORTER"/>
    <property type="match status" value="1"/>
</dbReference>
<evidence type="ECO:0000259" key="6">
    <source>
        <dbReference type="PROSITE" id="PS50801"/>
    </source>
</evidence>
<feature type="transmembrane region" description="Helical" evidence="5">
    <location>
        <begin position="56"/>
        <end position="74"/>
    </location>
</feature>
<evidence type="ECO:0000256" key="3">
    <source>
        <dbReference type="ARBA" id="ARBA00022989"/>
    </source>
</evidence>
<dbReference type="Gene3D" id="3.30.750.24">
    <property type="entry name" value="STAS domain"/>
    <property type="match status" value="1"/>
</dbReference>
<dbReference type="Pfam" id="PF00916">
    <property type="entry name" value="Sulfate_transp"/>
    <property type="match status" value="1"/>
</dbReference>
<keyword evidence="4 5" id="KW-0472">Membrane</keyword>
<dbReference type="InterPro" id="IPR002645">
    <property type="entry name" value="STAS_dom"/>
</dbReference>
<keyword evidence="8" id="KW-1185">Reference proteome</keyword>
<reference evidence="7" key="2">
    <citation type="submission" date="2020-09" db="EMBL/GenBank/DDBJ databases">
        <authorList>
            <person name="Sun Q."/>
            <person name="Zhou Y."/>
        </authorList>
    </citation>
    <scope>NUCLEOTIDE SEQUENCE</scope>
    <source>
        <strain evidence="7">CGMCC 1.8984</strain>
    </source>
</reference>
<dbReference type="InterPro" id="IPR036513">
    <property type="entry name" value="STAS_dom_sf"/>
</dbReference>
<feature type="transmembrane region" description="Helical" evidence="5">
    <location>
        <begin position="31"/>
        <end position="50"/>
    </location>
</feature>
<keyword evidence="2 5" id="KW-0812">Transmembrane</keyword>
<keyword evidence="3 5" id="KW-1133">Transmembrane helix</keyword>
<feature type="transmembrane region" description="Helical" evidence="5">
    <location>
        <begin position="206"/>
        <end position="225"/>
    </location>
</feature>
<feature type="transmembrane region" description="Helical" evidence="5">
    <location>
        <begin position="323"/>
        <end position="342"/>
    </location>
</feature>
<feature type="domain" description="STAS" evidence="6">
    <location>
        <begin position="435"/>
        <end position="538"/>
    </location>
</feature>
<evidence type="ECO:0000313" key="8">
    <source>
        <dbReference type="Proteomes" id="UP000636956"/>
    </source>
</evidence>
<dbReference type="PROSITE" id="PS50801">
    <property type="entry name" value="STAS"/>
    <property type="match status" value="1"/>
</dbReference>
<dbReference type="InterPro" id="IPR001902">
    <property type="entry name" value="SLC26A/SulP_fam"/>
</dbReference>
<evidence type="ECO:0000256" key="5">
    <source>
        <dbReference type="SAM" id="Phobius"/>
    </source>
</evidence>
<accession>A0A917PP78</accession>
<gene>
    <name evidence="7" type="ORF">GCM10011372_26620</name>
</gene>
<feature type="transmembrane region" description="Helical" evidence="5">
    <location>
        <begin position="382"/>
        <end position="412"/>
    </location>
</feature>
<feature type="transmembrane region" description="Helical" evidence="5">
    <location>
        <begin position="86"/>
        <end position="116"/>
    </location>
</feature>
<dbReference type="EMBL" id="BMMD01000016">
    <property type="protein sequence ID" value="GGJ86885.1"/>
    <property type="molecule type" value="Genomic_DNA"/>
</dbReference>
<feature type="transmembrane region" description="Helical" evidence="5">
    <location>
        <begin position="128"/>
        <end position="147"/>
    </location>
</feature>
<organism evidence="7 8">
    <name type="scientific">Agromyces bauzanensis</name>
    <dbReference type="NCBI Taxonomy" id="1308924"/>
    <lineage>
        <taxon>Bacteria</taxon>
        <taxon>Bacillati</taxon>
        <taxon>Actinomycetota</taxon>
        <taxon>Actinomycetes</taxon>
        <taxon>Micrococcales</taxon>
        <taxon>Microbacteriaceae</taxon>
        <taxon>Agromyces</taxon>
    </lineage>
</organism>
<evidence type="ECO:0000256" key="2">
    <source>
        <dbReference type="ARBA" id="ARBA00022692"/>
    </source>
</evidence>
<evidence type="ECO:0000256" key="1">
    <source>
        <dbReference type="ARBA" id="ARBA00004141"/>
    </source>
</evidence>
<comment type="subcellular location">
    <subcellularLocation>
        <location evidence="1">Membrane</location>
        <topology evidence="1">Multi-pass membrane protein</topology>
    </subcellularLocation>
</comment>
<name>A0A917PP78_9MICO</name>
<dbReference type="InterPro" id="IPR011547">
    <property type="entry name" value="SLC26A/SulP_dom"/>
</dbReference>
<dbReference type="CDD" id="cd07042">
    <property type="entry name" value="STAS_SulP_like_sulfate_transporter"/>
    <property type="match status" value="1"/>
</dbReference>
<reference evidence="7" key="1">
    <citation type="journal article" date="2014" name="Int. J. Syst. Evol. Microbiol.">
        <title>Complete genome sequence of Corynebacterium casei LMG S-19264T (=DSM 44701T), isolated from a smear-ripened cheese.</title>
        <authorList>
            <consortium name="US DOE Joint Genome Institute (JGI-PGF)"/>
            <person name="Walter F."/>
            <person name="Albersmeier A."/>
            <person name="Kalinowski J."/>
            <person name="Ruckert C."/>
        </authorList>
    </citation>
    <scope>NUCLEOTIDE SEQUENCE</scope>
    <source>
        <strain evidence="7">CGMCC 1.8984</strain>
    </source>
</reference>
<comment type="caution">
    <text evidence="7">The sequence shown here is derived from an EMBL/GenBank/DDBJ whole genome shotgun (WGS) entry which is preliminary data.</text>
</comment>
<dbReference type="GO" id="GO:0016020">
    <property type="term" value="C:membrane"/>
    <property type="evidence" value="ECO:0007669"/>
    <property type="project" value="UniProtKB-SubCell"/>
</dbReference>
<protein>
    <submittedName>
        <fullName evidence="7">Sulfate permease</fullName>
    </submittedName>
</protein>
<dbReference type="GO" id="GO:0055085">
    <property type="term" value="P:transmembrane transport"/>
    <property type="evidence" value="ECO:0007669"/>
    <property type="project" value="InterPro"/>
</dbReference>
<dbReference type="SUPFAM" id="SSF52091">
    <property type="entry name" value="SpoIIaa-like"/>
    <property type="match status" value="1"/>
</dbReference>
<feature type="transmembrane region" description="Helical" evidence="5">
    <location>
        <begin position="180"/>
        <end position="200"/>
    </location>
</feature>
<evidence type="ECO:0000313" key="7">
    <source>
        <dbReference type="EMBL" id="GGJ86885.1"/>
    </source>
</evidence>
<sequence length="561" mass="57888">MTLVNGIERVTSLLPSRKDYRWIRRTWRGDLLAGVTVGIVALPLALAFGVSSGAGAASGLVTAIVAGLVAAVFGGSNIQVSGPTGAMVVVLGPIVVSHGVGVVALVSVLAGIVVLVAGMLRLGRVVSYIPWPVIEGFTLGIAIIIFLQQVPAAVGAKAGPSTNSFLAALESLRGIDWSTAWWSIGAVAVVAIIMTFGRFVHQQFPGSLVAIVVVAVIATVADLPLARIGALPSSLPSPLVPSIDWASAGSLIGPALTIAALAAIESLLSARVGSTLADTGPYDADRELVGQGLASMASGFFGGMPATGAIARTAVNVRSGGRTRVAAIVHALALLAVVYFASTVVSQVPLAALSGVLMVTSTRMISGATIRSVVGSGRSDAAVFIVTALITVSFDLIVAVGIGIAFAAFFALRTLSRSGGVHREELPGAAQPGDEHIALFRLDGALFFGAAERMLDRVGRISNVYVVIIRMSQLQLLDSTGARVITEMVHALERRGITVLVKGIQPRHLRLAERVGVIDSLRHTNHLFDELDAAVEHARSHVGRSLAAEEAALEAAEREAA</sequence>
<proteinExistence type="predicted"/>
<dbReference type="Pfam" id="PF01740">
    <property type="entry name" value="STAS"/>
    <property type="match status" value="1"/>
</dbReference>
<dbReference type="Proteomes" id="UP000636956">
    <property type="component" value="Unassembled WGS sequence"/>
</dbReference>
<evidence type="ECO:0000256" key="4">
    <source>
        <dbReference type="ARBA" id="ARBA00023136"/>
    </source>
</evidence>
<dbReference type="AlphaFoldDB" id="A0A917PP78"/>